<feature type="compositionally biased region" description="Low complexity" evidence="1">
    <location>
        <begin position="256"/>
        <end position="281"/>
    </location>
</feature>
<evidence type="ECO:0000256" key="2">
    <source>
        <dbReference type="SAM" id="Phobius"/>
    </source>
</evidence>
<dbReference type="EMBL" id="AZFC01000016">
    <property type="protein sequence ID" value="KRL48347.1"/>
    <property type="molecule type" value="Genomic_DNA"/>
</dbReference>
<evidence type="ECO:0000313" key="3">
    <source>
        <dbReference type="EMBL" id="KRL48347.1"/>
    </source>
</evidence>
<feature type="region of interest" description="Disordered" evidence="1">
    <location>
        <begin position="324"/>
        <end position="343"/>
    </location>
</feature>
<protein>
    <submittedName>
        <fullName evidence="3">Uncharacterized protein</fullName>
    </submittedName>
</protein>
<feature type="compositionally biased region" description="Polar residues" evidence="1">
    <location>
        <begin position="359"/>
        <end position="370"/>
    </location>
</feature>
<feature type="compositionally biased region" description="Pro residues" evidence="1">
    <location>
        <begin position="282"/>
        <end position="294"/>
    </location>
</feature>
<comment type="caution">
    <text evidence="3">The sequence shown here is derived from an EMBL/GenBank/DDBJ whole genome shotgun (WGS) entry which is preliminary data.</text>
</comment>
<dbReference type="AlphaFoldDB" id="A0A0R1R564"/>
<evidence type="ECO:0000313" key="4">
    <source>
        <dbReference type="Proteomes" id="UP000051835"/>
    </source>
</evidence>
<feature type="region of interest" description="Disordered" evidence="1">
    <location>
        <begin position="358"/>
        <end position="392"/>
    </location>
</feature>
<reference evidence="3 4" key="1">
    <citation type="journal article" date="2015" name="Genome Announc.">
        <title>Expanding the biotechnology potential of lactobacilli through comparative genomics of 213 strains and associated genera.</title>
        <authorList>
            <person name="Sun Z."/>
            <person name="Harris H.M."/>
            <person name="McCann A."/>
            <person name="Guo C."/>
            <person name="Argimon S."/>
            <person name="Zhang W."/>
            <person name="Yang X."/>
            <person name="Jeffery I.B."/>
            <person name="Cooney J.C."/>
            <person name="Kagawa T.F."/>
            <person name="Liu W."/>
            <person name="Song Y."/>
            <person name="Salvetti E."/>
            <person name="Wrobel A."/>
            <person name="Rasinkangas P."/>
            <person name="Parkhill J."/>
            <person name="Rea M.C."/>
            <person name="O'Sullivan O."/>
            <person name="Ritari J."/>
            <person name="Douillard F.P."/>
            <person name="Paul Ross R."/>
            <person name="Yang R."/>
            <person name="Briner A.E."/>
            <person name="Felis G.E."/>
            <person name="de Vos W.M."/>
            <person name="Barrangou R."/>
            <person name="Klaenhammer T.R."/>
            <person name="Caufield P.W."/>
            <person name="Cui Y."/>
            <person name="Zhang H."/>
            <person name="O'Toole P.W."/>
        </authorList>
    </citation>
    <scope>NUCLEOTIDE SEQUENCE [LARGE SCALE GENOMIC DNA]</scope>
    <source>
        <strain evidence="3 4">DSM 15429</strain>
    </source>
</reference>
<feature type="transmembrane region" description="Helical" evidence="2">
    <location>
        <begin position="425"/>
        <end position="442"/>
    </location>
</feature>
<proteinExistence type="predicted"/>
<keyword evidence="2" id="KW-0812">Transmembrane</keyword>
<accession>A0A0R1R564</accession>
<feature type="compositionally biased region" description="Pro residues" evidence="1">
    <location>
        <begin position="223"/>
        <end position="246"/>
    </location>
</feature>
<gene>
    <name evidence="3" type="ORF">FD37_GL001477</name>
</gene>
<organism evidence="3 4">
    <name type="scientific">Levilactobacillus spicheri DSM 15429</name>
    <dbReference type="NCBI Taxonomy" id="1423805"/>
    <lineage>
        <taxon>Bacteria</taxon>
        <taxon>Bacillati</taxon>
        <taxon>Bacillota</taxon>
        <taxon>Bacilli</taxon>
        <taxon>Lactobacillales</taxon>
        <taxon>Lactobacillaceae</taxon>
        <taxon>Levilactobacillus</taxon>
    </lineage>
</organism>
<keyword evidence="2" id="KW-0472">Membrane</keyword>
<dbReference type="Proteomes" id="UP000051835">
    <property type="component" value="Unassembled WGS sequence"/>
</dbReference>
<evidence type="ECO:0000256" key="1">
    <source>
        <dbReference type="SAM" id="MobiDB-lite"/>
    </source>
</evidence>
<name>A0A0R1R564_9LACO</name>
<dbReference type="PATRIC" id="fig|1423805.4.peg.1514"/>
<keyword evidence="2" id="KW-1133">Transmembrane helix</keyword>
<sequence length="448" mass="48266">MTVTQSSGRHFFMEKFAISLIFFGRNRGSLTELPVVKEECPMKWQYVMIGLMSGLLGGGPAVVSQAATATQETWTVYYQVENPTAKEAAQKHVQLGPYTETVSQGTRPQASNLGWEATHRADWDEAAKTVTWKYVTNGAVLVNYHYVYEDGTREPQKAFADVQLGSVVKIPPLPGYRLKNPQDEYQRATKQKNDWFIPVISENAPVTPPQPSEPSQPVVTPQHPAPQPPVTVPQQPSTPPATPHPALPGTAGGGVATPSTPPATAQPTPSGPASSAAAKPGKPQPLGTPRPQPFPALTHPIWSATAPNTSGVTHHVSLERPSLTTPIKSSLADHPTKSAGAHKRPVTLPVAYAHEPVASAQSAARPTQSVHPKKAGSSAKPHPRSTEHDATFWDSPSLLTAGDAATKETTSAKRLPQTGEARQRLGWWGSWGLLMGLVGWSFRRFRRE</sequence>
<feature type="region of interest" description="Disordered" evidence="1">
    <location>
        <begin position="202"/>
        <end position="314"/>
    </location>
</feature>